<feature type="active site" description="Proton acceptor" evidence="2">
    <location>
        <position position="193"/>
    </location>
</feature>
<evidence type="ECO:0000256" key="4">
    <source>
        <dbReference type="RuleBase" id="RU004508"/>
    </source>
</evidence>
<comment type="similarity">
    <text evidence="1 4">Belongs to the DegT/DnrJ/EryC1 family.</text>
</comment>
<evidence type="ECO:0000313" key="6">
    <source>
        <dbReference type="Proteomes" id="UP000436016"/>
    </source>
</evidence>
<evidence type="ECO:0000256" key="1">
    <source>
        <dbReference type="ARBA" id="ARBA00037999"/>
    </source>
</evidence>
<dbReference type="Gene3D" id="3.40.640.10">
    <property type="entry name" value="Type I PLP-dependent aspartate aminotransferase-like (Major domain)"/>
    <property type="match status" value="1"/>
</dbReference>
<protein>
    <submittedName>
        <fullName evidence="5">UDP-4-amino-4, 6-dideoxy-N-acetyl-beta-L-altrosamine transaminase</fullName>
        <ecNumber evidence="5">2.6.1.92</ecNumber>
    </submittedName>
</protein>
<dbReference type="Pfam" id="PF01041">
    <property type="entry name" value="DegT_DnrJ_EryC1"/>
    <property type="match status" value="1"/>
</dbReference>
<proteinExistence type="inferred from homology"/>
<organism evidence="5 6">
    <name type="scientific">Oceanomicrobium pacificus</name>
    <dbReference type="NCBI Taxonomy" id="2692916"/>
    <lineage>
        <taxon>Bacteria</taxon>
        <taxon>Pseudomonadati</taxon>
        <taxon>Pseudomonadota</taxon>
        <taxon>Alphaproteobacteria</taxon>
        <taxon>Rhodobacterales</taxon>
        <taxon>Paracoccaceae</taxon>
        <taxon>Oceanomicrobium</taxon>
    </lineage>
</organism>
<dbReference type="GO" id="GO:0030170">
    <property type="term" value="F:pyridoxal phosphate binding"/>
    <property type="evidence" value="ECO:0007669"/>
    <property type="project" value="TreeGrafter"/>
</dbReference>
<keyword evidence="5" id="KW-0808">Transferase</keyword>
<dbReference type="InterPro" id="IPR020026">
    <property type="entry name" value="PseC"/>
</dbReference>
<dbReference type="Gene3D" id="3.90.1150.10">
    <property type="entry name" value="Aspartate Aminotransferase, domain 1"/>
    <property type="match status" value="1"/>
</dbReference>
<dbReference type="InterPro" id="IPR015422">
    <property type="entry name" value="PyrdxlP-dep_Trfase_small"/>
</dbReference>
<keyword evidence="6" id="KW-1185">Reference proteome</keyword>
<dbReference type="NCBIfam" id="TIGR03588">
    <property type="entry name" value="PseC"/>
    <property type="match status" value="1"/>
</dbReference>
<comment type="caution">
    <text evidence="5">The sequence shown here is derived from an EMBL/GenBank/DDBJ whole genome shotgun (WGS) entry which is preliminary data.</text>
</comment>
<dbReference type="Proteomes" id="UP000436016">
    <property type="component" value="Unassembled WGS sequence"/>
</dbReference>
<dbReference type="GO" id="GO:0008483">
    <property type="term" value="F:transaminase activity"/>
    <property type="evidence" value="ECO:0007669"/>
    <property type="project" value="UniProtKB-KW"/>
</dbReference>
<dbReference type="AlphaFoldDB" id="A0A6B0TPM5"/>
<evidence type="ECO:0000313" key="5">
    <source>
        <dbReference type="EMBL" id="MXU66610.1"/>
    </source>
</evidence>
<dbReference type="GO" id="GO:0000271">
    <property type="term" value="P:polysaccharide biosynthetic process"/>
    <property type="evidence" value="ECO:0007669"/>
    <property type="project" value="TreeGrafter"/>
</dbReference>
<name>A0A6B0TPM5_9RHOB</name>
<gene>
    <name evidence="5" type="primary">pseC</name>
    <name evidence="5" type="ORF">GSH16_14270</name>
</gene>
<dbReference type="PIRSF" id="PIRSF000390">
    <property type="entry name" value="PLP_StrS"/>
    <property type="match status" value="1"/>
</dbReference>
<evidence type="ECO:0000256" key="2">
    <source>
        <dbReference type="PIRSR" id="PIRSR000390-1"/>
    </source>
</evidence>
<sequence length="390" mass="42195">MTDAPFIPYGRQDIRDEDVSAVDAVLRSDFLTQGPAIAAFEAALTNACEAPHAIAVSSATAALHIACMALGLGPGDHLWTSPISFVASANCGLYCGASVDFVDIDPATALMDVDDLERRLITAKAEGRLPKVLVPVHFAGHSCDMARIGVLAKEYGFRVVEDASHCIGGHHDGQPIGSCAHSDICVFSFHPVKIVTSGEGGAALTRNPELAARMNDLRTHGITREASRYQQADDGPWYYEQQALGYNYRITDIQAALGTSQMTRLSEIITARHSIAARYDQLLAELPLRWLERGPFGASGLHLYVVLLDDAAARRPVFDAMRADNIGVNVHYIPIHLQPFYRQMGFAPGRFPAAEDYYSRAISIPMFPGLTDGMQDRVVQSLARALGTAG</sequence>
<reference evidence="5 6" key="1">
    <citation type="submission" date="2019-12" db="EMBL/GenBank/DDBJ databases">
        <title>Strain KN286 was isolated from seawater, which was collected from Caroline Seamount in the tropical western Pacific.</title>
        <authorList>
            <person name="Wang Q."/>
        </authorList>
    </citation>
    <scope>NUCLEOTIDE SEQUENCE [LARGE SCALE GENOMIC DNA]</scope>
    <source>
        <strain evidence="5 6">KN286</strain>
    </source>
</reference>
<dbReference type="CDD" id="cd00616">
    <property type="entry name" value="AHBA_syn"/>
    <property type="match status" value="1"/>
</dbReference>
<dbReference type="EC" id="2.6.1.92" evidence="5"/>
<dbReference type="RefSeq" id="WP_160856283.1">
    <property type="nucleotide sequence ID" value="NZ_WUWG01000007.1"/>
</dbReference>
<dbReference type="EMBL" id="WUWG01000007">
    <property type="protein sequence ID" value="MXU66610.1"/>
    <property type="molecule type" value="Genomic_DNA"/>
</dbReference>
<dbReference type="InterPro" id="IPR015424">
    <property type="entry name" value="PyrdxlP-dep_Trfase"/>
</dbReference>
<keyword evidence="5" id="KW-0032">Aminotransferase</keyword>
<keyword evidence="3 4" id="KW-0663">Pyridoxal phosphate</keyword>
<dbReference type="InterPro" id="IPR015421">
    <property type="entry name" value="PyrdxlP-dep_Trfase_major"/>
</dbReference>
<feature type="modified residue" description="N6-(pyridoxal phosphate)lysine" evidence="3">
    <location>
        <position position="193"/>
    </location>
</feature>
<dbReference type="PANTHER" id="PTHR30244">
    <property type="entry name" value="TRANSAMINASE"/>
    <property type="match status" value="1"/>
</dbReference>
<evidence type="ECO:0000256" key="3">
    <source>
        <dbReference type="PIRSR" id="PIRSR000390-2"/>
    </source>
</evidence>
<dbReference type="SUPFAM" id="SSF53383">
    <property type="entry name" value="PLP-dependent transferases"/>
    <property type="match status" value="1"/>
</dbReference>
<dbReference type="InterPro" id="IPR000653">
    <property type="entry name" value="DegT/StrS_aminotransferase"/>
</dbReference>
<accession>A0A6B0TPM5</accession>
<dbReference type="PANTHER" id="PTHR30244:SF34">
    <property type="entry name" value="DTDP-4-AMINO-4,6-DIDEOXYGALACTOSE TRANSAMINASE"/>
    <property type="match status" value="1"/>
</dbReference>